<organism evidence="1 2">
    <name type="scientific">Iris pallida</name>
    <name type="common">Sweet iris</name>
    <dbReference type="NCBI Taxonomy" id="29817"/>
    <lineage>
        <taxon>Eukaryota</taxon>
        <taxon>Viridiplantae</taxon>
        <taxon>Streptophyta</taxon>
        <taxon>Embryophyta</taxon>
        <taxon>Tracheophyta</taxon>
        <taxon>Spermatophyta</taxon>
        <taxon>Magnoliopsida</taxon>
        <taxon>Liliopsida</taxon>
        <taxon>Asparagales</taxon>
        <taxon>Iridaceae</taxon>
        <taxon>Iridoideae</taxon>
        <taxon>Irideae</taxon>
        <taxon>Iris</taxon>
    </lineage>
</organism>
<dbReference type="EMBL" id="JANAVB010035189">
    <property type="protein sequence ID" value="KAJ6805891.1"/>
    <property type="molecule type" value="Genomic_DNA"/>
</dbReference>
<sequence>MVLDFMIQIADKDNEHQVTDETPKRSFFWFCCWLLLHDFLDHSLIDRIPGHQNDRKTLLGELIGFLLQ</sequence>
<evidence type="ECO:0000313" key="2">
    <source>
        <dbReference type="Proteomes" id="UP001140949"/>
    </source>
</evidence>
<keyword evidence="2" id="KW-1185">Reference proteome</keyword>
<accession>A0AAX6EPP9</accession>
<gene>
    <name evidence="1" type="ORF">M6B38_177620</name>
</gene>
<reference evidence="1" key="1">
    <citation type="journal article" date="2023" name="GigaByte">
        <title>Genome assembly of the bearded iris, Iris pallida Lam.</title>
        <authorList>
            <person name="Bruccoleri R.E."/>
            <person name="Oakeley E.J."/>
            <person name="Faust A.M.E."/>
            <person name="Altorfer M."/>
            <person name="Dessus-Babus S."/>
            <person name="Burckhardt D."/>
            <person name="Oertli M."/>
            <person name="Naumann U."/>
            <person name="Petersen F."/>
            <person name="Wong J."/>
        </authorList>
    </citation>
    <scope>NUCLEOTIDE SEQUENCE</scope>
    <source>
        <strain evidence="1">GSM-AAB239-AS_SAM_17_03QT</strain>
    </source>
</reference>
<name>A0AAX6EPP9_IRIPA</name>
<proteinExistence type="predicted"/>
<evidence type="ECO:0000313" key="1">
    <source>
        <dbReference type="EMBL" id="KAJ6805891.1"/>
    </source>
</evidence>
<dbReference type="Proteomes" id="UP001140949">
    <property type="component" value="Unassembled WGS sequence"/>
</dbReference>
<dbReference type="AlphaFoldDB" id="A0AAX6EPP9"/>
<comment type="caution">
    <text evidence="1">The sequence shown here is derived from an EMBL/GenBank/DDBJ whole genome shotgun (WGS) entry which is preliminary data.</text>
</comment>
<reference evidence="1" key="2">
    <citation type="submission" date="2023-04" db="EMBL/GenBank/DDBJ databases">
        <authorList>
            <person name="Bruccoleri R.E."/>
            <person name="Oakeley E.J."/>
            <person name="Faust A.-M."/>
            <person name="Dessus-Babus S."/>
            <person name="Altorfer M."/>
            <person name="Burckhardt D."/>
            <person name="Oertli M."/>
            <person name="Naumann U."/>
            <person name="Petersen F."/>
            <person name="Wong J."/>
        </authorList>
    </citation>
    <scope>NUCLEOTIDE SEQUENCE</scope>
    <source>
        <strain evidence="1">GSM-AAB239-AS_SAM_17_03QT</strain>
        <tissue evidence="1">Leaf</tissue>
    </source>
</reference>
<protein>
    <submittedName>
        <fullName evidence="1">Regulatory-associated protein of TOR 2 isoform X1</fullName>
    </submittedName>
</protein>